<gene>
    <name evidence="2" type="ORF">EQU24_00360</name>
</gene>
<dbReference type="InterPro" id="IPR001173">
    <property type="entry name" value="Glyco_trans_2-like"/>
</dbReference>
<keyword evidence="3" id="KW-1185">Reference proteome</keyword>
<accession>A0A4P9UID1</accession>
<dbReference type="AlphaFoldDB" id="A0A4P9UID1"/>
<dbReference type="InterPro" id="IPR050834">
    <property type="entry name" value="Glycosyltransf_2"/>
</dbReference>
<organism evidence="2 3">
    <name type="scientific">Methylotuvimicrobium buryatense</name>
    <name type="common">Methylomicrobium buryatense</name>
    <dbReference type="NCBI Taxonomy" id="95641"/>
    <lineage>
        <taxon>Bacteria</taxon>
        <taxon>Pseudomonadati</taxon>
        <taxon>Pseudomonadota</taxon>
        <taxon>Gammaproteobacteria</taxon>
        <taxon>Methylococcales</taxon>
        <taxon>Methylococcaceae</taxon>
        <taxon>Methylotuvimicrobium</taxon>
    </lineage>
</organism>
<dbReference type="Pfam" id="PF00535">
    <property type="entry name" value="Glycos_transf_2"/>
    <property type="match status" value="1"/>
</dbReference>
<protein>
    <submittedName>
        <fullName evidence="2">Glycosyltransferase</fullName>
    </submittedName>
</protein>
<dbReference type="EMBL" id="CP035467">
    <property type="protein sequence ID" value="QCW80879.1"/>
    <property type="molecule type" value="Genomic_DNA"/>
</dbReference>
<dbReference type="Proteomes" id="UP000305881">
    <property type="component" value="Chromosome"/>
</dbReference>
<dbReference type="Gene3D" id="3.90.550.10">
    <property type="entry name" value="Spore Coat Polysaccharide Biosynthesis Protein SpsA, Chain A"/>
    <property type="match status" value="1"/>
</dbReference>
<evidence type="ECO:0000259" key="1">
    <source>
        <dbReference type="Pfam" id="PF00535"/>
    </source>
</evidence>
<sequence>MPVTSDINRNKPTLSIITATYNAASVLPRLIESLRLQTDQDFEWVVADGASSDNTLELLAQVKDLNLAVDSRPDFGIYDALNRAVTMASGKYYLVLGADDRLFPEAVAAFRSAVDDSDVDIITAKVFADGIVHSVRRAWPWLYGQFAYVSSHAVGTAIRKGLHEKFGLYSHRFPMAADQFFLKKVGDSGANIVKADFVAGEFSTEGTSGNDILGALTECFRVQLATGEYRFFQLVIFLARLFKNYRRL</sequence>
<evidence type="ECO:0000313" key="3">
    <source>
        <dbReference type="Proteomes" id="UP000305881"/>
    </source>
</evidence>
<dbReference type="STRING" id="675511.GCA_000341735_02930"/>
<dbReference type="OrthoDB" id="9806824at2"/>
<feature type="domain" description="Glycosyltransferase 2-like" evidence="1">
    <location>
        <begin position="15"/>
        <end position="129"/>
    </location>
</feature>
<dbReference type="InterPro" id="IPR029044">
    <property type="entry name" value="Nucleotide-diphossugar_trans"/>
</dbReference>
<dbReference type="PANTHER" id="PTHR43685">
    <property type="entry name" value="GLYCOSYLTRANSFERASE"/>
    <property type="match status" value="1"/>
</dbReference>
<reference evidence="3" key="1">
    <citation type="journal article" date="2019" name="J. Bacteriol.">
        <title>A Mutagenic Screen Identifies a TonB-Dependent Receptor Required for the Lanthanide Metal Switch in the Type I Methanotroph 'Methylotuvimicrobium buryatense' 5GB1C.</title>
        <authorList>
            <person name="Groom J.D."/>
            <person name="Ford S.M."/>
            <person name="Pesesky M.W."/>
            <person name="Lidstrom M.E."/>
        </authorList>
    </citation>
    <scope>NUCLEOTIDE SEQUENCE [LARGE SCALE GENOMIC DNA]</scope>
    <source>
        <strain evidence="3">5GB1C</strain>
    </source>
</reference>
<dbReference type="GO" id="GO:0016740">
    <property type="term" value="F:transferase activity"/>
    <property type="evidence" value="ECO:0007669"/>
    <property type="project" value="UniProtKB-KW"/>
</dbReference>
<dbReference type="PANTHER" id="PTHR43685:SF2">
    <property type="entry name" value="GLYCOSYLTRANSFERASE 2-LIKE DOMAIN-CONTAINING PROTEIN"/>
    <property type="match status" value="1"/>
</dbReference>
<proteinExistence type="predicted"/>
<name>A0A4P9UID1_METBY</name>
<dbReference type="SUPFAM" id="SSF53448">
    <property type="entry name" value="Nucleotide-diphospho-sugar transferases"/>
    <property type="match status" value="1"/>
</dbReference>
<dbReference type="KEGG" id="mbur:EQU24_00360"/>
<evidence type="ECO:0000313" key="2">
    <source>
        <dbReference type="EMBL" id="QCW80879.1"/>
    </source>
</evidence>